<evidence type="ECO:0000256" key="1">
    <source>
        <dbReference type="ARBA" id="ARBA00004141"/>
    </source>
</evidence>
<organism evidence="8 9">
    <name type="scientific">Roseospira visakhapatnamensis</name>
    <dbReference type="NCBI Taxonomy" id="390880"/>
    <lineage>
        <taxon>Bacteria</taxon>
        <taxon>Pseudomonadati</taxon>
        <taxon>Pseudomonadota</taxon>
        <taxon>Alphaproteobacteria</taxon>
        <taxon>Rhodospirillales</taxon>
        <taxon>Rhodospirillaceae</taxon>
        <taxon>Roseospira</taxon>
    </lineage>
</organism>
<protein>
    <submittedName>
        <fullName evidence="8">Putative membrane protein YdjX (TVP38/TMEM64 family)</fullName>
    </submittedName>
</protein>
<evidence type="ECO:0000259" key="7">
    <source>
        <dbReference type="Pfam" id="PF09335"/>
    </source>
</evidence>
<proteinExistence type="predicted"/>
<dbReference type="GO" id="GO:0016020">
    <property type="term" value="C:membrane"/>
    <property type="evidence" value="ECO:0007669"/>
    <property type="project" value="UniProtKB-SubCell"/>
</dbReference>
<evidence type="ECO:0000256" key="5">
    <source>
        <dbReference type="SAM" id="MobiDB-lite"/>
    </source>
</evidence>
<dbReference type="InterPro" id="IPR032816">
    <property type="entry name" value="VTT_dom"/>
</dbReference>
<dbReference type="AlphaFoldDB" id="A0A7W6WAM6"/>
<dbReference type="EMBL" id="JACIGK010000020">
    <property type="protein sequence ID" value="MBB4267003.1"/>
    <property type="molecule type" value="Genomic_DNA"/>
</dbReference>
<feature type="transmembrane region" description="Helical" evidence="6">
    <location>
        <begin position="203"/>
        <end position="226"/>
    </location>
</feature>
<feature type="transmembrane region" description="Helical" evidence="6">
    <location>
        <begin position="246"/>
        <end position="263"/>
    </location>
</feature>
<feature type="transmembrane region" description="Helical" evidence="6">
    <location>
        <begin position="88"/>
        <end position="112"/>
    </location>
</feature>
<evidence type="ECO:0000256" key="4">
    <source>
        <dbReference type="ARBA" id="ARBA00023136"/>
    </source>
</evidence>
<dbReference type="Proteomes" id="UP000554286">
    <property type="component" value="Unassembled WGS sequence"/>
</dbReference>
<evidence type="ECO:0000313" key="8">
    <source>
        <dbReference type="EMBL" id="MBB4267003.1"/>
    </source>
</evidence>
<feature type="transmembrane region" description="Helical" evidence="6">
    <location>
        <begin position="118"/>
        <end position="144"/>
    </location>
</feature>
<evidence type="ECO:0000313" key="9">
    <source>
        <dbReference type="Proteomes" id="UP000554286"/>
    </source>
</evidence>
<dbReference type="Pfam" id="PF09335">
    <property type="entry name" value="VTT_dom"/>
    <property type="match status" value="1"/>
</dbReference>
<dbReference type="InterPro" id="IPR045014">
    <property type="entry name" value="TM41A/B"/>
</dbReference>
<feature type="transmembrane region" description="Helical" evidence="6">
    <location>
        <begin position="172"/>
        <end position="197"/>
    </location>
</feature>
<reference evidence="8 9" key="1">
    <citation type="submission" date="2020-08" db="EMBL/GenBank/DDBJ databases">
        <title>Genome sequencing of Purple Non-Sulfur Bacteria from various extreme environments.</title>
        <authorList>
            <person name="Mayer M."/>
        </authorList>
    </citation>
    <scope>NUCLEOTIDE SEQUENCE [LARGE SCALE GENOMIC DNA]</scope>
    <source>
        <strain evidence="8 9">JA131</strain>
    </source>
</reference>
<gene>
    <name evidence="8" type="ORF">GGD89_002641</name>
</gene>
<evidence type="ECO:0000256" key="3">
    <source>
        <dbReference type="ARBA" id="ARBA00022989"/>
    </source>
</evidence>
<dbReference type="PANTHER" id="PTHR43220:SF18">
    <property type="entry name" value="TRANSMEMBRANE PROTEIN 41B"/>
    <property type="match status" value="1"/>
</dbReference>
<comment type="caution">
    <text evidence="8">The sequence shown here is derived from an EMBL/GenBank/DDBJ whole genome shotgun (WGS) entry which is preliminary data.</text>
</comment>
<accession>A0A7W6WAM6</accession>
<keyword evidence="9" id="KW-1185">Reference proteome</keyword>
<comment type="subcellular location">
    <subcellularLocation>
        <location evidence="1">Membrane</location>
        <topology evidence="1">Multi-pass membrane protein</topology>
    </subcellularLocation>
</comment>
<keyword evidence="2 6" id="KW-0812">Transmembrane</keyword>
<feature type="region of interest" description="Disordered" evidence="5">
    <location>
        <begin position="1"/>
        <end position="29"/>
    </location>
</feature>
<evidence type="ECO:0000256" key="2">
    <source>
        <dbReference type="ARBA" id="ARBA00022692"/>
    </source>
</evidence>
<dbReference type="RefSeq" id="WP_221238454.1">
    <property type="nucleotide sequence ID" value="NZ_JACIGK010000020.1"/>
</dbReference>
<name>A0A7W6WAM6_9PROT</name>
<keyword evidence="3 6" id="KW-1133">Transmembrane helix</keyword>
<evidence type="ECO:0000256" key="6">
    <source>
        <dbReference type="SAM" id="Phobius"/>
    </source>
</evidence>
<keyword evidence="4 6" id="KW-0472">Membrane</keyword>
<feature type="domain" description="VTT" evidence="7">
    <location>
        <begin position="107"/>
        <end position="224"/>
    </location>
</feature>
<sequence>MSANHTGADPAAGPTPPNAGAAGEAPATGAPDGLANTRRGWTLRLGLLVLLVAGLAAFVALGGPRLLSFDTLGRHHAAIAAWVSAHQGMAVVAFVLTYVLAVTFSVPGAVWLSIAGGYLFGTVLGSALVVLAATLGATAVFLAARTILGDGWRRRAFSGTGRRLAERLRDSAFTGLLVLRLVPVFPFWLVNLVPAFLDVSVRVYVLATLLGIIPGAVVFAGVGAGLDRVLAAGDQPDLGVVYDPQVLGPLLGLAVLALLPTLWRRWKGPEA</sequence>
<feature type="transmembrane region" description="Helical" evidence="6">
    <location>
        <begin position="45"/>
        <end position="67"/>
    </location>
</feature>
<dbReference type="PANTHER" id="PTHR43220">
    <property type="match status" value="1"/>
</dbReference>